<name>A0A0C2XHG8_AMAMK</name>
<dbReference type="Gene3D" id="3.30.70.1060">
    <property type="entry name" value="Dimeric alpha+beta barrel"/>
    <property type="match status" value="1"/>
</dbReference>
<reference evidence="2 3" key="1">
    <citation type="submission" date="2014-04" db="EMBL/GenBank/DDBJ databases">
        <title>Evolutionary Origins and Diversification of the Mycorrhizal Mutualists.</title>
        <authorList>
            <consortium name="DOE Joint Genome Institute"/>
            <consortium name="Mycorrhizal Genomics Consortium"/>
            <person name="Kohler A."/>
            <person name="Kuo A."/>
            <person name="Nagy L.G."/>
            <person name="Floudas D."/>
            <person name="Copeland A."/>
            <person name="Barry K.W."/>
            <person name="Cichocki N."/>
            <person name="Veneault-Fourrey C."/>
            <person name="LaButti K."/>
            <person name="Lindquist E.A."/>
            <person name="Lipzen A."/>
            <person name="Lundell T."/>
            <person name="Morin E."/>
            <person name="Murat C."/>
            <person name="Riley R."/>
            <person name="Ohm R."/>
            <person name="Sun H."/>
            <person name="Tunlid A."/>
            <person name="Henrissat B."/>
            <person name="Grigoriev I.V."/>
            <person name="Hibbett D.S."/>
            <person name="Martin F."/>
        </authorList>
    </citation>
    <scope>NUCLEOTIDE SEQUENCE [LARGE SCALE GENOMIC DNA]</scope>
    <source>
        <strain evidence="2 3">Koide BX008</strain>
    </source>
</reference>
<dbReference type="EMBL" id="KN818227">
    <property type="protein sequence ID" value="KIL68881.1"/>
    <property type="molecule type" value="Genomic_DNA"/>
</dbReference>
<dbReference type="AlphaFoldDB" id="A0A0C2XHG8"/>
<accession>A0A0C2XHG8</accession>
<dbReference type="PANTHER" id="PTHR33606">
    <property type="entry name" value="PROTEIN YCII"/>
    <property type="match status" value="1"/>
</dbReference>
<proteinExistence type="predicted"/>
<dbReference type="HOGENOM" id="CLU_110355_2_1_1"/>
<dbReference type="Pfam" id="PF03795">
    <property type="entry name" value="YCII"/>
    <property type="match status" value="1"/>
</dbReference>
<dbReference type="InterPro" id="IPR005545">
    <property type="entry name" value="YCII"/>
</dbReference>
<gene>
    <name evidence="2" type="ORF">M378DRAFT_71095</name>
</gene>
<dbReference type="SUPFAM" id="SSF54909">
    <property type="entry name" value="Dimeric alpha+beta barrel"/>
    <property type="match status" value="1"/>
</dbReference>
<dbReference type="PANTHER" id="PTHR33606:SF3">
    <property type="entry name" value="PROTEIN YCII"/>
    <property type="match status" value="1"/>
</dbReference>
<evidence type="ECO:0000313" key="2">
    <source>
        <dbReference type="EMBL" id="KIL68881.1"/>
    </source>
</evidence>
<organism evidence="2 3">
    <name type="scientific">Amanita muscaria (strain Koide BX008)</name>
    <dbReference type="NCBI Taxonomy" id="946122"/>
    <lineage>
        <taxon>Eukaryota</taxon>
        <taxon>Fungi</taxon>
        <taxon>Dikarya</taxon>
        <taxon>Basidiomycota</taxon>
        <taxon>Agaricomycotina</taxon>
        <taxon>Agaricomycetes</taxon>
        <taxon>Agaricomycetidae</taxon>
        <taxon>Agaricales</taxon>
        <taxon>Pluteineae</taxon>
        <taxon>Amanitaceae</taxon>
        <taxon>Amanita</taxon>
    </lineage>
</organism>
<keyword evidence="3" id="KW-1185">Reference proteome</keyword>
<dbReference type="OrthoDB" id="5519740at2759"/>
<evidence type="ECO:0000313" key="3">
    <source>
        <dbReference type="Proteomes" id="UP000054549"/>
    </source>
</evidence>
<dbReference type="STRING" id="946122.A0A0C2XHG8"/>
<dbReference type="InParanoid" id="A0A0C2XHG8"/>
<dbReference type="Proteomes" id="UP000054549">
    <property type="component" value="Unassembled WGS sequence"/>
</dbReference>
<dbReference type="InterPro" id="IPR011008">
    <property type="entry name" value="Dimeric_a/b-barrel"/>
</dbReference>
<sequence length="111" mass="12482">MSKLPKFFVYAPDRTDSTTLDKRYEVRSEHLQKIKPKIDSGVVQVAGMITDAETPAVEGERKKAVGSILIIEAENIEEVRKLIENDIYTTSGVWDKEKLIIAPFFAATPFP</sequence>
<feature type="domain" description="YCII-related" evidence="1">
    <location>
        <begin position="7"/>
        <end position="96"/>
    </location>
</feature>
<protein>
    <recommendedName>
        <fullName evidence="1">YCII-related domain-containing protein</fullName>
    </recommendedName>
</protein>
<evidence type="ECO:0000259" key="1">
    <source>
        <dbReference type="Pfam" id="PF03795"/>
    </source>
</evidence>
<dbReference type="InterPro" id="IPR051807">
    <property type="entry name" value="Sec-metab_biosynth-assoc"/>
</dbReference>